<dbReference type="InParanoid" id="A0A341IRE6"/>
<dbReference type="Gramene" id="KQK86856">
    <property type="protein sequence ID" value="KQK86856"/>
    <property type="gene ID" value="SETIT_0374232mg"/>
</dbReference>
<reference evidence="1" key="2">
    <citation type="submission" date="2018-08" db="UniProtKB">
        <authorList>
            <consortium name="EnsemblPlants"/>
        </authorList>
    </citation>
    <scope>IDENTIFICATION</scope>
    <source>
        <strain evidence="1">Yugu1</strain>
    </source>
</reference>
<name>A0A341IRE6_SETIT</name>
<reference evidence="2" key="1">
    <citation type="journal article" date="2012" name="Nat. Biotechnol.">
        <title>Reference genome sequence of the model plant Setaria.</title>
        <authorList>
            <person name="Bennetzen J.L."/>
            <person name="Schmutz J."/>
            <person name="Wang H."/>
            <person name="Percifield R."/>
            <person name="Hawkins J."/>
            <person name="Pontaroli A.C."/>
            <person name="Estep M."/>
            <person name="Feng L."/>
            <person name="Vaughn J.N."/>
            <person name="Grimwood J."/>
            <person name="Jenkins J."/>
            <person name="Barry K."/>
            <person name="Lindquist E."/>
            <person name="Hellsten U."/>
            <person name="Deshpande S."/>
            <person name="Wang X."/>
            <person name="Wu X."/>
            <person name="Mitros T."/>
            <person name="Triplett J."/>
            <person name="Yang X."/>
            <person name="Ye C.Y."/>
            <person name="Mauro-Herrera M."/>
            <person name="Wang L."/>
            <person name="Li P."/>
            <person name="Sharma M."/>
            <person name="Sharma R."/>
            <person name="Ronald P.C."/>
            <person name="Panaud O."/>
            <person name="Kellogg E.A."/>
            <person name="Brutnell T.P."/>
            <person name="Doust A.N."/>
            <person name="Tuskan G.A."/>
            <person name="Rokhsar D."/>
            <person name="Devos K.M."/>
        </authorList>
    </citation>
    <scope>NUCLEOTIDE SEQUENCE [LARGE SCALE GENOMIC DNA]</scope>
    <source>
        <strain evidence="2">cv. Yugu1</strain>
    </source>
</reference>
<evidence type="ECO:0000313" key="2">
    <source>
        <dbReference type="Proteomes" id="UP000004995"/>
    </source>
</evidence>
<dbReference type="Proteomes" id="UP000004995">
    <property type="component" value="Unassembled WGS sequence"/>
</dbReference>
<evidence type="ECO:0000313" key="1">
    <source>
        <dbReference type="EnsemblPlants" id="KQK86856"/>
    </source>
</evidence>
<dbReference type="EMBL" id="AGNK02005345">
    <property type="status" value="NOT_ANNOTATED_CDS"/>
    <property type="molecule type" value="Genomic_DNA"/>
</dbReference>
<organism evidence="1 2">
    <name type="scientific">Setaria italica</name>
    <name type="common">Foxtail millet</name>
    <name type="synonym">Panicum italicum</name>
    <dbReference type="NCBI Taxonomy" id="4555"/>
    <lineage>
        <taxon>Eukaryota</taxon>
        <taxon>Viridiplantae</taxon>
        <taxon>Streptophyta</taxon>
        <taxon>Embryophyta</taxon>
        <taxon>Tracheophyta</taxon>
        <taxon>Spermatophyta</taxon>
        <taxon>Magnoliopsida</taxon>
        <taxon>Liliopsida</taxon>
        <taxon>Poales</taxon>
        <taxon>Poaceae</taxon>
        <taxon>PACMAD clade</taxon>
        <taxon>Panicoideae</taxon>
        <taxon>Panicodae</taxon>
        <taxon>Paniceae</taxon>
        <taxon>Cenchrinae</taxon>
        <taxon>Setaria</taxon>
    </lineage>
</organism>
<sequence length="46" mass="4841">MSGADADAPSSEGAEQLRACREAAQRMRWTPGVLSVRYGGSGKRAC</sequence>
<keyword evidence="2" id="KW-1185">Reference proteome</keyword>
<dbReference type="EnsemblPlants" id="KQK86856">
    <property type="protein sequence ID" value="KQK86856"/>
    <property type="gene ID" value="SETIT_0374232mg"/>
</dbReference>
<protein>
    <submittedName>
        <fullName evidence="1">Uncharacterized protein</fullName>
    </submittedName>
</protein>
<dbReference type="AlphaFoldDB" id="A0A341IRE6"/>
<proteinExistence type="predicted"/>
<accession>A0A341IRE6</accession>